<dbReference type="InterPro" id="IPR050640">
    <property type="entry name" value="Bact_2-comp_sensor_kinase"/>
</dbReference>
<dbReference type="GO" id="GO:0016301">
    <property type="term" value="F:kinase activity"/>
    <property type="evidence" value="ECO:0007669"/>
    <property type="project" value="UniProtKB-KW"/>
</dbReference>
<dbReference type="PANTHER" id="PTHR34220:SF7">
    <property type="entry name" value="SENSOR HISTIDINE KINASE YPDA"/>
    <property type="match status" value="1"/>
</dbReference>
<name>A0ABY6LVJ2_9FLAO</name>
<feature type="transmembrane region" description="Helical" evidence="1">
    <location>
        <begin position="122"/>
        <end position="139"/>
    </location>
</feature>
<protein>
    <submittedName>
        <fullName evidence="4">Histidine kinase</fullName>
    </submittedName>
</protein>
<evidence type="ECO:0000313" key="5">
    <source>
        <dbReference type="Proteomes" id="UP001163328"/>
    </source>
</evidence>
<dbReference type="EMBL" id="CP081495">
    <property type="protein sequence ID" value="UYW00349.1"/>
    <property type="molecule type" value="Genomic_DNA"/>
</dbReference>
<feature type="transmembrane region" description="Helical" evidence="1">
    <location>
        <begin position="42"/>
        <end position="64"/>
    </location>
</feature>
<evidence type="ECO:0000259" key="3">
    <source>
        <dbReference type="Pfam" id="PF13239"/>
    </source>
</evidence>
<feature type="domain" description="Signal transduction histidine kinase internal region" evidence="2">
    <location>
        <begin position="159"/>
        <end position="238"/>
    </location>
</feature>
<dbReference type="Proteomes" id="UP001163328">
    <property type="component" value="Chromosome"/>
</dbReference>
<dbReference type="InterPro" id="IPR036890">
    <property type="entry name" value="HATPase_C_sf"/>
</dbReference>
<keyword evidence="1" id="KW-0472">Membrane</keyword>
<gene>
    <name evidence="4" type="ORF">K5I29_07145</name>
</gene>
<dbReference type="InterPro" id="IPR025698">
    <property type="entry name" value="2TM_dom"/>
</dbReference>
<evidence type="ECO:0000256" key="1">
    <source>
        <dbReference type="SAM" id="Phobius"/>
    </source>
</evidence>
<proteinExistence type="predicted"/>
<keyword evidence="4" id="KW-0808">Transferase</keyword>
<feature type="transmembrane region" description="Helical" evidence="1">
    <location>
        <begin position="373"/>
        <end position="394"/>
    </location>
</feature>
<reference evidence="4" key="1">
    <citation type="submission" date="2021-08" db="EMBL/GenBank/DDBJ databases">
        <title>Flavobacterium sp. strain CC-SYL302.</title>
        <authorList>
            <person name="Lin S.-Y."/>
            <person name="Lee T.-H."/>
            <person name="Young C.-C."/>
        </authorList>
    </citation>
    <scope>NUCLEOTIDE SEQUENCE</scope>
    <source>
        <strain evidence="4">CC-SYL302</strain>
    </source>
</reference>
<accession>A0ABY6LVJ2</accession>
<keyword evidence="5" id="KW-1185">Reference proteome</keyword>
<evidence type="ECO:0000259" key="2">
    <source>
        <dbReference type="Pfam" id="PF06580"/>
    </source>
</evidence>
<dbReference type="InterPro" id="IPR010559">
    <property type="entry name" value="Sig_transdc_His_kin_internal"/>
</dbReference>
<feature type="transmembrane region" description="Helical" evidence="1">
    <location>
        <begin position="12"/>
        <end position="30"/>
    </location>
</feature>
<dbReference type="RefSeq" id="WP_264431999.1">
    <property type="nucleotide sequence ID" value="NZ_CP081495.1"/>
</dbReference>
<dbReference type="Pfam" id="PF06580">
    <property type="entry name" value="His_kinase"/>
    <property type="match status" value="1"/>
</dbReference>
<dbReference type="Pfam" id="PF13239">
    <property type="entry name" value="2TM"/>
    <property type="match status" value="1"/>
</dbReference>
<keyword evidence="4" id="KW-0418">Kinase</keyword>
<evidence type="ECO:0000313" key="4">
    <source>
        <dbReference type="EMBL" id="UYW00349.1"/>
    </source>
</evidence>
<keyword evidence="1" id="KW-1133">Transmembrane helix</keyword>
<dbReference type="PANTHER" id="PTHR34220">
    <property type="entry name" value="SENSOR HISTIDINE KINASE YPDA"/>
    <property type="match status" value="1"/>
</dbReference>
<feature type="transmembrane region" description="Helical" evidence="1">
    <location>
        <begin position="400"/>
        <end position="422"/>
    </location>
</feature>
<sequence>MKDFRKHIKRYVFTLLFAYLLVLGLNFYFASPSEPVSYANTFFAVFMYTTSIYIANSFFVYLFFKQTKLLNENLKYAFGYWVAILSALFVAMLIDFFITFLWHNQPVYESFIALKRKQMFPQYVLVFFITTVVYFFLVYKKKQETQVRAQKIIAQSATAKFASLKSQIDPHFLFNSLNVLSCLIEENPNKAQQFTIALSKTYRYVLEQRNNDLVDLQDELHFAKTFVQLLKMRYEDALEISLPEIDTETERKVVPLVLQLLLENAVKHNKINAQHPLKILITIDDNFLRVENNYQPKETLKNNSTGFGLNHIVERYQLVTSRELVIKQTPNSYQVLISILTEHVITEVNENDLDAVDAEVLARAQSRLFELKSFYLSLFFFLFLVLIYCVLNALNIFNPILFWMPFVLFIFGLSIIIQYFQIFKMKKWEQKMIAKYLQQNKKHTNHGK</sequence>
<dbReference type="Gene3D" id="3.30.565.10">
    <property type="entry name" value="Histidine kinase-like ATPase, C-terminal domain"/>
    <property type="match status" value="1"/>
</dbReference>
<organism evidence="4 5">
    <name type="scientific">Flavobacterium agricola</name>
    <dbReference type="NCBI Taxonomy" id="2870839"/>
    <lineage>
        <taxon>Bacteria</taxon>
        <taxon>Pseudomonadati</taxon>
        <taxon>Bacteroidota</taxon>
        <taxon>Flavobacteriia</taxon>
        <taxon>Flavobacteriales</taxon>
        <taxon>Flavobacteriaceae</taxon>
        <taxon>Flavobacterium</taxon>
    </lineage>
</organism>
<feature type="domain" description="2TM" evidence="3">
    <location>
        <begin position="363"/>
        <end position="437"/>
    </location>
</feature>
<feature type="transmembrane region" description="Helical" evidence="1">
    <location>
        <begin position="76"/>
        <end position="102"/>
    </location>
</feature>
<keyword evidence="1" id="KW-0812">Transmembrane</keyword>